<dbReference type="AlphaFoldDB" id="A0A8J4FXW2"/>
<reference evidence="2" key="1">
    <citation type="journal article" date="2021" name="Proc. Natl. Acad. Sci. U.S.A.">
        <title>Three genomes in the algal genus Volvox reveal the fate of a haploid sex-determining region after a transition to homothallism.</title>
        <authorList>
            <person name="Yamamoto K."/>
            <person name="Hamaji T."/>
            <person name="Kawai-Toyooka H."/>
            <person name="Matsuzaki R."/>
            <person name="Takahashi F."/>
            <person name="Nishimura Y."/>
            <person name="Kawachi M."/>
            <person name="Noguchi H."/>
            <person name="Minakuchi Y."/>
            <person name="Umen J.G."/>
            <person name="Toyoda A."/>
            <person name="Nozaki H."/>
        </authorList>
    </citation>
    <scope>NUCLEOTIDE SEQUENCE</scope>
    <source>
        <strain evidence="2">NIES-3786</strain>
    </source>
</reference>
<dbReference type="PROSITE" id="PS00108">
    <property type="entry name" value="PROTEIN_KINASE_ST"/>
    <property type="match status" value="1"/>
</dbReference>
<evidence type="ECO:0000313" key="2">
    <source>
        <dbReference type="EMBL" id="GIL90461.1"/>
    </source>
</evidence>
<comment type="caution">
    <text evidence="2">The sequence shown here is derived from an EMBL/GenBank/DDBJ whole genome shotgun (WGS) entry which is preliminary data.</text>
</comment>
<dbReference type="Proteomes" id="UP000747110">
    <property type="component" value="Unassembled WGS sequence"/>
</dbReference>
<dbReference type="GO" id="GO:0004674">
    <property type="term" value="F:protein serine/threonine kinase activity"/>
    <property type="evidence" value="ECO:0007669"/>
    <property type="project" value="TreeGrafter"/>
</dbReference>
<keyword evidence="3" id="KW-1185">Reference proteome</keyword>
<proteinExistence type="predicted"/>
<dbReference type="GO" id="GO:0005524">
    <property type="term" value="F:ATP binding"/>
    <property type="evidence" value="ECO:0007669"/>
    <property type="project" value="InterPro"/>
</dbReference>
<feature type="non-terminal residue" evidence="2">
    <location>
        <position position="171"/>
    </location>
</feature>
<dbReference type="InterPro" id="IPR008271">
    <property type="entry name" value="Ser/Thr_kinase_AS"/>
</dbReference>
<organism evidence="2 3">
    <name type="scientific">Volvox reticuliferus</name>
    <dbReference type="NCBI Taxonomy" id="1737510"/>
    <lineage>
        <taxon>Eukaryota</taxon>
        <taxon>Viridiplantae</taxon>
        <taxon>Chlorophyta</taxon>
        <taxon>core chlorophytes</taxon>
        <taxon>Chlorophyceae</taxon>
        <taxon>CS clade</taxon>
        <taxon>Chlamydomonadales</taxon>
        <taxon>Volvocaceae</taxon>
        <taxon>Volvox</taxon>
    </lineage>
</organism>
<evidence type="ECO:0000259" key="1">
    <source>
        <dbReference type="PROSITE" id="PS50011"/>
    </source>
</evidence>
<sequence>ATPYSITPIATPRTGNNSLRPLGVGVSIFDRPAELPPPSHYLSGRQMELPPSQTPRLPAEATGETWIVMELCDGGSLATAVARGEFHSSTGVLNTLGVLSILRDISRGMAYLHSRGIVHGDLKAENVMLCTRATPSAAARNFRAGGSGGADGTYRTNGGLPVDSAAAAAAA</sequence>
<dbReference type="InterPro" id="IPR000719">
    <property type="entry name" value="Prot_kinase_dom"/>
</dbReference>
<accession>A0A8J4FXW2</accession>
<dbReference type="InterPro" id="IPR001245">
    <property type="entry name" value="Ser-Thr/Tyr_kinase_cat_dom"/>
</dbReference>
<gene>
    <name evidence="2" type="ORF">Vretifemale_18112</name>
</gene>
<feature type="domain" description="Protein kinase" evidence="1">
    <location>
        <begin position="1"/>
        <end position="171"/>
    </location>
</feature>
<dbReference type="InterPro" id="IPR011009">
    <property type="entry name" value="Kinase-like_dom_sf"/>
</dbReference>
<dbReference type="PANTHER" id="PTHR44329:SF214">
    <property type="entry name" value="PROTEIN KINASE DOMAIN-CONTAINING PROTEIN"/>
    <property type="match status" value="1"/>
</dbReference>
<dbReference type="Pfam" id="PF07714">
    <property type="entry name" value="PK_Tyr_Ser-Thr"/>
    <property type="match status" value="1"/>
</dbReference>
<dbReference type="SUPFAM" id="SSF56112">
    <property type="entry name" value="Protein kinase-like (PK-like)"/>
    <property type="match status" value="1"/>
</dbReference>
<dbReference type="PANTHER" id="PTHR44329">
    <property type="entry name" value="SERINE/THREONINE-PROTEIN KINASE TNNI3K-RELATED"/>
    <property type="match status" value="1"/>
</dbReference>
<protein>
    <recommendedName>
        <fullName evidence="1">Protein kinase domain-containing protein</fullName>
    </recommendedName>
</protein>
<dbReference type="EMBL" id="BNCP01000057">
    <property type="protein sequence ID" value="GIL90461.1"/>
    <property type="molecule type" value="Genomic_DNA"/>
</dbReference>
<name>A0A8J4FXW2_9CHLO</name>
<dbReference type="PROSITE" id="PS50011">
    <property type="entry name" value="PROTEIN_KINASE_DOM"/>
    <property type="match status" value="1"/>
</dbReference>
<dbReference type="Gene3D" id="1.10.510.10">
    <property type="entry name" value="Transferase(Phosphotransferase) domain 1"/>
    <property type="match status" value="1"/>
</dbReference>
<dbReference type="OrthoDB" id="546085at2759"/>
<evidence type="ECO:0000313" key="3">
    <source>
        <dbReference type="Proteomes" id="UP000747110"/>
    </source>
</evidence>
<dbReference type="InterPro" id="IPR051681">
    <property type="entry name" value="Ser/Thr_Kinases-Pseudokinases"/>
</dbReference>
<feature type="non-terminal residue" evidence="2">
    <location>
        <position position="1"/>
    </location>
</feature>